<evidence type="ECO:0000313" key="3">
    <source>
        <dbReference type="Proteomes" id="UP000061839"/>
    </source>
</evidence>
<keyword evidence="3" id="KW-1185">Reference proteome</keyword>
<accession>A0A0D4BWZ4</accession>
<evidence type="ECO:0000256" key="1">
    <source>
        <dbReference type="SAM" id="Phobius"/>
    </source>
</evidence>
<organism evidence="2 3">
    <name type="scientific">Psychromicrobium lacuslunae</name>
    <dbReference type="NCBI Taxonomy" id="1618207"/>
    <lineage>
        <taxon>Bacteria</taxon>
        <taxon>Bacillati</taxon>
        <taxon>Actinomycetota</taxon>
        <taxon>Actinomycetes</taxon>
        <taxon>Micrococcales</taxon>
        <taxon>Micrococcaceae</taxon>
        <taxon>Psychromicrobium</taxon>
    </lineage>
</organism>
<dbReference type="PATRIC" id="fig|1618207.4.peg.441"/>
<reference evidence="2 3" key="1">
    <citation type="journal article" date="2015" name="Genome Announc.">
        <title>Complete Genome Sequencing of Protease-Producing Novel Arthrobacter sp. Strain IHBB 11108 Using PacBio Single-Molecule Real-Time Sequencing Technology.</title>
        <authorList>
            <person name="Kiran S."/>
            <person name="Swarnkar M.K."/>
            <person name="Pal M."/>
            <person name="Thakur R."/>
            <person name="Tewari R."/>
            <person name="Singh A.K."/>
            <person name="Gulati A."/>
        </authorList>
    </citation>
    <scope>NUCLEOTIDE SEQUENCE [LARGE SCALE GENOMIC DNA]</scope>
    <source>
        <strain evidence="2 3">IHBB 11108</strain>
    </source>
</reference>
<dbReference type="EMBL" id="CP011005">
    <property type="protein sequence ID" value="AJT40635.1"/>
    <property type="molecule type" value="Genomic_DNA"/>
</dbReference>
<dbReference type="AlphaFoldDB" id="A0A0D4BWZ4"/>
<keyword evidence="1" id="KW-1133">Transmembrane helix</keyword>
<protein>
    <submittedName>
        <fullName evidence="2">Uncharacterized protein</fullName>
    </submittedName>
</protein>
<proteinExistence type="predicted"/>
<dbReference type="HOGENOM" id="CLU_2646640_0_0_11"/>
<keyword evidence="1" id="KW-0472">Membrane</keyword>
<gene>
    <name evidence="2" type="ORF">UM93_02155</name>
</gene>
<keyword evidence="1" id="KW-0812">Transmembrane</keyword>
<dbReference type="KEGG" id="ari:UM93_02155"/>
<dbReference type="Proteomes" id="UP000061839">
    <property type="component" value="Chromosome"/>
</dbReference>
<feature type="transmembrane region" description="Helical" evidence="1">
    <location>
        <begin position="36"/>
        <end position="53"/>
    </location>
</feature>
<sequence>MKFFWIASLYTLCIAALGVAGFHVYASVVTGKFHFLIFAGQMLLSAASIFWFTRRLQRNTCVPGISKSTPAGPNRG</sequence>
<evidence type="ECO:0000313" key="2">
    <source>
        <dbReference type="EMBL" id="AJT40635.1"/>
    </source>
</evidence>
<name>A0A0D4BWZ4_9MICC</name>